<dbReference type="NCBIfam" id="TIGR03347">
    <property type="entry name" value="VI_chp_1"/>
    <property type="match status" value="1"/>
</dbReference>
<sequence length="352" mass="37779">MAAPNRRGDRPLSARLRAEPQRFALLQAVALAEAERPEAQPVGSGFDTRQEAVRFRASLSRAFPASDVTGWRDGADGAPPELETAFLGLAGAFGPLPPPLAELALERARRGDTGIRDFLDLFNHRLIALFVRAKRAHRPTLQPGRPDATGFAGLLWALLGLRTPGLRRGLSRRGRSRLAGQERALLACAGLLNQRPVSAHALERLLAAALTLPVRVESFVGGWLRLDPDQRTELGGPGRNQTLGDGAVLGGRVWDQGAGIRVVLGPISLRRLHRLLPGAADHVTLCALLAYALGGSVAVEARLVLPPRQVPGSRLDTRSPAHQPRLGWTSFLTTAPRRAPGEVLLQLGRPGE</sequence>
<proteinExistence type="predicted"/>
<protein>
    <submittedName>
        <fullName evidence="1">Type VI secretion system baseplate subunit TssG</fullName>
    </submittedName>
</protein>
<comment type="caution">
    <text evidence="1">The sequence shown here is derived from an EMBL/GenBank/DDBJ whole genome shotgun (WGS) entry which is preliminary data.</text>
</comment>
<organism evidence="1 2">
    <name type="scientific">Phaeospirillum tilakii</name>
    <dbReference type="NCBI Taxonomy" id="741673"/>
    <lineage>
        <taxon>Bacteria</taxon>
        <taxon>Pseudomonadati</taxon>
        <taxon>Pseudomonadota</taxon>
        <taxon>Alphaproteobacteria</taxon>
        <taxon>Rhodospirillales</taxon>
        <taxon>Rhodospirillaceae</taxon>
        <taxon>Phaeospirillum</taxon>
    </lineage>
</organism>
<dbReference type="Proteomes" id="UP001597296">
    <property type="component" value="Unassembled WGS sequence"/>
</dbReference>
<name>A0ABW5C8U2_9PROT</name>
<accession>A0ABW5C8U2</accession>
<dbReference type="Pfam" id="PF06996">
    <property type="entry name" value="T6SS_TssG"/>
    <property type="match status" value="1"/>
</dbReference>
<dbReference type="RefSeq" id="WP_377314922.1">
    <property type="nucleotide sequence ID" value="NZ_JBHUIY010000006.1"/>
</dbReference>
<evidence type="ECO:0000313" key="2">
    <source>
        <dbReference type="Proteomes" id="UP001597296"/>
    </source>
</evidence>
<dbReference type="PANTHER" id="PTHR35564">
    <property type="match status" value="1"/>
</dbReference>
<dbReference type="InterPro" id="IPR010732">
    <property type="entry name" value="T6SS_TssG-like"/>
</dbReference>
<evidence type="ECO:0000313" key="1">
    <source>
        <dbReference type="EMBL" id="MFD2233141.1"/>
    </source>
</evidence>
<dbReference type="EMBL" id="JBHUIY010000006">
    <property type="protein sequence ID" value="MFD2233141.1"/>
    <property type="molecule type" value="Genomic_DNA"/>
</dbReference>
<reference evidence="2" key="1">
    <citation type="journal article" date="2019" name="Int. J. Syst. Evol. Microbiol.">
        <title>The Global Catalogue of Microorganisms (GCM) 10K type strain sequencing project: providing services to taxonomists for standard genome sequencing and annotation.</title>
        <authorList>
            <consortium name="The Broad Institute Genomics Platform"/>
            <consortium name="The Broad Institute Genome Sequencing Center for Infectious Disease"/>
            <person name="Wu L."/>
            <person name="Ma J."/>
        </authorList>
    </citation>
    <scope>NUCLEOTIDE SEQUENCE [LARGE SCALE GENOMIC DNA]</scope>
    <source>
        <strain evidence="2">KCTC 15012</strain>
    </source>
</reference>
<keyword evidence="2" id="KW-1185">Reference proteome</keyword>
<dbReference type="PANTHER" id="PTHR35564:SF4">
    <property type="entry name" value="CYTOPLASMIC PROTEIN"/>
    <property type="match status" value="1"/>
</dbReference>
<gene>
    <name evidence="1" type="primary">tssG</name>
    <name evidence="1" type="ORF">ACFSNB_04925</name>
</gene>